<name>A0ACC0WLQ5_9STRA</name>
<reference evidence="1 2" key="1">
    <citation type="journal article" date="2022" name="bioRxiv">
        <title>The genome of the oomycete Peronosclerospora sorghi, a cosmopolitan pathogen of maize and sorghum, is inflated with dispersed pseudogenes.</title>
        <authorList>
            <person name="Fletcher K."/>
            <person name="Martin F."/>
            <person name="Isakeit T."/>
            <person name="Cavanaugh K."/>
            <person name="Magill C."/>
            <person name="Michelmore R."/>
        </authorList>
    </citation>
    <scope>NUCLEOTIDE SEQUENCE [LARGE SCALE GENOMIC DNA]</scope>
    <source>
        <strain evidence="1">P6</strain>
    </source>
</reference>
<dbReference type="EMBL" id="CM047590">
    <property type="protein sequence ID" value="KAI9919317.1"/>
    <property type="molecule type" value="Genomic_DNA"/>
</dbReference>
<protein>
    <submittedName>
        <fullName evidence="1">Uncharacterized protein</fullName>
    </submittedName>
</protein>
<accession>A0ACC0WLQ5</accession>
<proteinExistence type="predicted"/>
<keyword evidence="2" id="KW-1185">Reference proteome</keyword>
<organism evidence="1 2">
    <name type="scientific">Peronosclerospora sorghi</name>
    <dbReference type="NCBI Taxonomy" id="230839"/>
    <lineage>
        <taxon>Eukaryota</taxon>
        <taxon>Sar</taxon>
        <taxon>Stramenopiles</taxon>
        <taxon>Oomycota</taxon>
        <taxon>Peronosporomycetes</taxon>
        <taxon>Peronosporales</taxon>
        <taxon>Peronosporaceae</taxon>
        <taxon>Peronosclerospora</taxon>
    </lineage>
</organism>
<dbReference type="Proteomes" id="UP001163321">
    <property type="component" value="Chromosome 11"/>
</dbReference>
<sequence>MPELETVWTQLIMQDWHTVAEVEAILNHLSQFHLDERRVPPAGTVASSFAMLFRRLLSVTINSLSFKCYALDEATTTSECSKVSVRRKAKSVDSFTSSGHHFLVQLRQLISLKFPSPSSTSAIDDEIQAMLLDPLISAKAADLKRQEHRIAFELLGATPGAACPIVEEEDDDEEFRALLMLDGPQNQLSGASCSTNTRKTSALASDEASAWRDWQQVYVAWDTHASNGADLFVKGQYNLLKLYHHVNILEWFRDVGQAKYPGASFLARIYLGHQPPSPQALGASLLRFTAQEKAEWMAQAAERAEKRCLLHHNWQYYQQLSTDAARSSTDDVV</sequence>
<gene>
    <name evidence="1" type="ORF">PsorP6_017678</name>
</gene>
<evidence type="ECO:0000313" key="1">
    <source>
        <dbReference type="EMBL" id="KAI9919317.1"/>
    </source>
</evidence>
<comment type="caution">
    <text evidence="1">The sequence shown here is derived from an EMBL/GenBank/DDBJ whole genome shotgun (WGS) entry which is preliminary data.</text>
</comment>
<evidence type="ECO:0000313" key="2">
    <source>
        <dbReference type="Proteomes" id="UP001163321"/>
    </source>
</evidence>